<keyword evidence="8" id="KW-0411">Iron-sulfur</keyword>
<proteinExistence type="predicted"/>
<protein>
    <submittedName>
        <fullName evidence="12">Nitrate reductase NapA</fullName>
        <ecNumber evidence="12">1.9.6.1</ecNumber>
    </submittedName>
</protein>
<dbReference type="GO" id="GO:0050140">
    <property type="term" value="F:nitrate reductase (cytochrome) activity"/>
    <property type="evidence" value="ECO:0007669"/>
    <property type="project" value="UniProtKB-EC"/>
</dbReference>
<dbReference type="Gene3D" id="3.40.50.740">
    <property type="match status" value="1"/>
</dbReference>
<gene>
    <name evidence="12" type="ORF">ABIG07_000986</name>
</gene>
<feature type="chain" id="PRO_5046869287" evidence="10">
    <location>
        <begin position="33"/>
        <end position="872"/>
    </location>
</feature>
<sequence>MTSPKLDRRQMLKLEAAAIAAAAAGMPVPALAANLAAEREASELKWDKAACRFCGTGCSVMVATKDNRVVATHGDIKAEVNRGLNCVKGYFLSKIMYGHDRLTQPMLRKANGKYDKNGEFTPVSWTEAFDIMEVKWKEAMKKRGPNGVAMFGSGQWTIWEGYAASKLFKAGFRTNNIDPNARHCMASAVAGMMRTFGIDEPAGCYDDIEATDAFVLWGSNMAEMHPILWTRLADRRLSAPHVRVAVLSTFEHRSFDLADIGMVFKPQTDLYILNAIAHHIIKTGRVHKDFVAAHTIFRRGQTDIGYGLRPEHPLQKKATGAAKANDSTDMSYDEFVKFVSDYTLEKAAEMSGVPLNRLEALAELYADPKTKVVSFWTMGFNQHTRGVWCNNLVYNIHLLTGKISSPGNSPFSLTGQPSACGTAREVGTFSHRLPADMVVTNKQHRDHAEHLWLLPEGTIPDKPGAHAVLQSRMLKDGLINAYWVQVNNNLQAGPNTNEETYPGFRNPDNFIVVSDAYPSVTALAADLILPTAMWVEKEGAYGNAERRTQFWHQLVNAPGEAKSDLWQLMEFSKRFKIEEVWPEELIAKKPEVRGKTLFDVLYKNGQVDKFPTSEIEEGYANEESKAFGFYVQKGLFEEYASFGRGHGHDLAPFETYHRERGLRWPVVNGQETKWRFREGSDPYVKQGTDVQFYGYPDGKARIFALPYEPPAESPDGEYPFWLSTGRVLEHWHSGTMTRRGARALQGLPRGRVLHAPGRCAGGQAPSRRRSEGGLAARLHPRPCRDTRPRPAAAWAGLRAVVRRIQADQQGDAGRHRSDLAANRLQEMRRAHRAGVSHDEATWHCRAGARDCRGGERADRTDAQFRPARPDPA</sequence>
<keyword evidence="6" id="KW-0574">Periplasm</keyword>
<feature type="region of interest" description="Disordered" evidence="9">
    <location>
        <begin position="754"/>
        <end position="788"/>
    </location>
</feature>
<dbReference type="InterPro" id="IPR027467">
    <property type="entry name" value="MopterinOxRdtase_cofactor_BS"/>
</dbReference>
<dbReference type="CDD" id="cd02754">
    <property type="entry name" value="MopB_Nitrate-R-NapA-like"/>
    <property type="match status" value="1"/>
</dbReference>
<evidence type="ECO:0000256" key="6">
    <source>
        <dbReference type="ARBA" id="ARBA00022764"/>
    </source>
</evidence>
<organism evidence="12 13">
    <name type="scientific">Bradyrhizobium ottawaense</name>
    <dbReference type="NCBI Taxonomy" id="931866"/>
    <lineage>
        <taxon>Bacteria</taxon>
        <taxon>Pseudomonadati</taxon>
        <taxon>Pseudomonadota</taxon>
        <taxon>Alphaproteobacteria</taxon>
        <taxon>Hyphomicrobiales</taxon>
        <taxon>Nitrobacteraceae</taxon>
        <taxon>Bradyrhizobium</taxon>
    </lineage>
</organism>
<feature type="region of interest" description="Disordered" evidence="9">
    <location>
        <begin position="851"/>
        <end position="872"/>
    </location>
</feature>
<dbReference type="Pfam" id="PF04879">
    <property type="entry name" value="Molybdop_Fe4S4"/>
    <property type="match status" value="1"/>
</dbReference>
<dbReference type="PROSITE" id="PS00551">
    <property type="entry name" value="MOLYBDOPTERIN_PROK_1"/>
    <property type="match status" value="1"/>
</dbReference>
<dbReference type="SUPFAM" id="SSF50692">
    <property type="entry name" value="ADC-like"/>
    <property type="match status" value="1"/>
</dbReference>
<keyword evidence="2" id="KW-0004">4Fe-4S</keyword>
<keyword evidence="7" id="KW-0408">Iron</keyword>
<dbReference type="InterPro" id="IPR010051">
    <property type="entry name" value="Periplasm_NO3_reductase_lsu"/>
</dbReference>
<dbReference type="Pfam" id="PF00384">
    <property type="entry name" value="Molybdopterin"/>
    <property type="match status" value="1"/>
</dbReference>
<evidence type="ECO:0000256" key="9">
    <source>
        <dbReference type="SAM" id="MobiDB-lite"/>
    </source>
</evidence>
<dbReference type="PROSITE" id="PS51318">
    <property type="entry name" value="TAT"/>
    <property type="match status" value="1"/>
</dbReference>
<feature type="domain" description="4Fe-4S Mo/W bis-MGD-type" evidence="11">
    <location>
        <begin position="44"/>
        <end position="100"/>
    </location>
</feature>
<evidence type="ECO:0000256" key="3">
    <source>
        <dbReference type="ARBA" id="ARBA00022505"/>
    </source>
</evidence>
<dbReference type="PANTHER" id="PTHR43105:SF11">
    <property type="entry name" value="PERIPLASMIC NITRATE REDUCTASE"/>
    <property type="match status" value="1"/>
</dbReference>
<accession>A0ABV4FKC4</accession>
<dbReference type="Gene3D" id="2.40.40.20">
    <property type="match status" value="1"/>
</dbReference>
<evidence type="ECO:0000256" key="5">
    <source>
        <dbReference type="ARBA" id="ARBA00022729"/>
    </source>
</evidence>
<evidence type="ECO:0000256" key="8">
    <source>
        <dbReference type="ARBA" id="ARBA00023014"/>
    </source>
</evidence>
<keyword evidence="5 10" id="KW-0732">Signal</keyword>
<dbReference type="InterPro" id="IPR006963">
    <property type="entry name" value="Mopterin_OxRdtase_4Fe-4S_dom"/>
</dbReference>
<comment type="cofactor">
    <cofactor evidence="1">
        <name>Mo-bis(molybdopterin guanine dinucleotide)</name>
        <dbReference type="ChEBI" id="CHEBI:60539"/>
    </cofactor>
</comment>
<dbReference type="EMBL" id="JBGBZJ010000003">
    <property type="protein sequence ID" value="MEY9452038.1"/>
    <property type="molecule type" value="Genomic_DNA"/>
</dbReference>
<keyword evidence="4" id="KW-0479">Metal-binding</keyword>
<keyword evidence="3" id="KW-0500">Molybdenum</keyword>
<evidence type="ECO:0000256" key="4">
    <source>
        <dbReference type="ARBA" id="ARBA00022723"/>
    </source>
</evidence>
<dbReference type="PROSITE" id="PS51669">
    <property type="entry name" value="4FE4S_MOW_BIS_MGD"/>
    <property type="match status" value="1"/>
</dbReference>
<dbReference type="NCBIfam" id="NF010055">
    <property type="entry name" value="PRK13532.1"/>
    <property type="match status" value="1"/>
</dbReference>
<dbReference type="EC" id="1.9.6.1" evidence="12"/>
<keyword evidence="12" id="KW-0560">Oxidoreductase</keyword>
<dbReference type="PANTHER" id="PTHR43105">
    <property type="entry name" value="RESPIRATORY NITRATE REDUCTASE"/>
    <property type="match status" value="1"/>
</dbReference>
<dbReference type="Gene3D" id="3.30.200.210">
    <property type="match status" value="1"/>
</dbReference>
<dbReference type="InterPro" id="IPR006311">
    <property type="entry name" value="TAT_signal"/>
</dbReference>
<evidence type="ECO:0000313" key="13">
    <source>
        <dbReference type="Proteomes" id="UP001565369"/>
    </source>
</evidence>
<dbReference type="Proteomes" id="UP001565369">
    <property type="component" value="Unassembled WGS sequence"/>
</dbReference>
<evidence type="ECO:0000256" key="10">
    <source>
        <dbReference type="SAM" id="SignalP"/>
    </source>
</evidence>
<evidence type="ECO:0000256" key="7">
    <source>
        <dbReference type="ARBA" id="ARBA00023004"/>
    </source>
</evidence>
<reference evidence="12 13" key="1">
    <citation type="submission" date="2024-07" db="EMBL/GenBank/DDBJ databases">
        <title>Genomic Encyclopedia of Type Strains, Phase V (KMG-V): Genome sequencing to study the core and pangenomes of soil and plant-associated prokaryotes.</title>
        <authorList>
            <person name="Whitman W."/>
        </authorList>
    </citation>
    <scope>NUCLEOTIDE SEQUENCE [LARGE SCALE GENOMIC DNA]</scope>
    <source>
        <strain evidence="12 13">USDA 152</strain>
    </source>
</reference>
<keyword evidence="13" id="KW-1185">Reference proteome</keyword>
<evidence type="ECO:0000256" key="2">
    <source>
        <dbReference type="ARBA" id="ARBA00022485"/>
    </source>
</evidence>
<name>A0ABV4FKC4_9BRAD</name>
<dbReference type="NCBIfam" id="TIGR01706">
    <property type="entry name" value="NAPA"/>
    <property type="match status" value="1"/>
</dbReference>
<dbReference type="Gene3D" id="3.40.228.10">
    <property type="entry name" value="Dimethylsulfoxide Reductase, domain 2"/>
    <property type="match status" value="1"/>
</dbReference>
<comment type="caution">
    <text evidence="12">The sequence shown here is derived from an EMBL/GenBank/DDBJ whole genome shotgun (WGS) entry which is preliminary data.</text>
</comment>
<dbReference type="InterPro" id="IPR050123">
    <property type="entry name" value="Prok_molybdopt-oxidoreductase"/>
</dbReference>
<dbReference type="InterPro" id="IPR006656">
    <property type="entry name" value="Mopterin_OxRdtase"/>
</dbReference>
<evidence type="ECO:0000313" key="12">
    <source>
        <dbReference type="EMBL" id="MEY9452038.1"/>
    </source>
</evidence>
<evidence type="ECO:0000259" key="11">
    <source>
        <dbReference type="PROSITE" id="PS51669"/>
    </source>
</evidence>
<feature type="signal peptide" evidence="10">
    <location>
        <begin position="1"/>
        <end position="32"/>
    </location>
</feature>
<dbReference type="InterPro" id="IPR009010">
    <property type="entry name" value="Asp_de-COase-like_dom_sf"/>
</dbReference>
<dbReference type="SUPFAM" id="SSF53706">
    <property type="entry name" value="Formate dehydrogenase/DMSO reductase, domains 1-3"/>
    <property type="match status" value="1"/>
</dbReference>
<evidence type="ECO:0000256" key="1">
    <source>
        <dbReference type="ARBA" id="ARBA00001942"/>
    </source>
</evidence>
<dbReference type="SMART" id="SM00926">
    <property type="entry name" value="Molybdop_Fe4S4"/>
    <property type="match status" value="1"/>
</dbReference>